<comment type="caution">
    <text evidence="6">The sequence shown here is derived from an EMBL/GenBank/DDBJ whole genome shotgun (WGS) entry which is preliminary data.</text>
</comment>
<accession>A0ABD1MWM9</accession>
<reference evidence="6 7" key="1">
    <citation type="submission" date="2024-08" db="EMBL/GenBank/DDBJ databases">
        <title>Insights into the chromosomal genome structure of Flemingia macrophylla.</title>
        <authorList>
            <person name="Ding Y."/>
            <person name="Zhao Y."/>
            <person name="Bi W."/>
            <person name="Wu M."/>
            <person name="Zhao G."/>
            <person name="Gong Y."/>
            <person name="Li W."/>
            <person name="Zhang P."/>
        </authorList>
    </citation>
    <scope>NUCLEOTIDE SEQUENCE [LARGE SCALE GENOMIC DNA]</scope>
    <source>
        <strain evidence="6">DYQJB</strain>
        <tissue evidence="6">Leaf</tissue>
    </source>
</reference>
<dbReference type="Pfam" id="PF13943">
    <property type="entry name" value="WPP"/>
    <property type="match status" value="1"/>
</dbReference>
<dbReference type="Proteomes" id="UP001603857">
    <property type="component" value="Unassembled WGS sequence"/>
</dbReference>
<dbReference type="PANTHER" id="PTHR34362">
    <property type="entry name" value="WPP DOMAIN-CONTAINING PROTEIN 1-RELATED"/>
    <property type="match status" value="1"/>
</dbReference>
<comment type="subcellular location">
    <subcellularLocation>
        <location evidence="2">Cytoplasm</location>
    </subcellularLocation>
    <subcellularLocation>
        <location evidence="1">Nucleus</location>
    </subcellularLocation>
</comment>
<proteinExistence type="predicted"/>
<evidence type="ECO:0000256" key="4">
    <source>
        <dbReference type="ARBA" id="ARBA00023242"/>
    </source>
</evidence>
<evidence type="ECO:0000256" key="3">
    <source>
        <dbReference type="ARBA" id="ARBA00022490"/>
    </source>
</evidence>
<dbReference type="InterPro" id="IPR025265">
    <property type="entry name" value="WPP_dom"/>
</dbReference>
<dbReference type="PANTHER" id="PTHR34362:SF1">
    <property type="entry name" value="WPP DOMAIN-CONTAINING PROTEIN 1-RELATED"/>
    <property type="match status" value="1"/>
</dbReference>
<keyword evidence="7" id="KW-1185">Reference proteome</keyword>
<dbReference type="EMBL" id="JBGMDY010000003">
    <property type="protein sequence ID" value="KAL2340213.1"/>
    <property type="molecule type" value="Genomic_DNA"/>
</dbReference>
<dbReference type="InterPro" id="IPR038214">
    <property type="entry name" value="WPP_sf"/>
</dbReference>
<protein>
    <recommendedName>
        <fullName evidence="5">WPP domain-containing protein</fullName>
    </recommendedName>
</protein>
<name>A0ABD1MWM9_9FABA</name>
<evidence type="ECO:0000313" key="6">
    <source>
        <dbReference type="EMBL" id="KAL2340213.1"/>
    </source>
</evidence>
<dbReference type="AlphaFoldDB" id="A0ABD1MWM9"/>
<dbReference type="GO" id="GO:0005737">
    <property type="term" value="C:cytoplasm"/>
    <property type="evidence" value="ECO:0007669"/>
    <property type="project" value="UniProtKB-SubCell"/>
</dbReference>
<evidence type="ECO:0000256" key="2">
    <source>
        <dbReference type="ARBA" id="ARBA00004496"/>
    </source>
</evidence>
<gene>
    <name evidence="6" type="ORF">Fmac_008153</name>
</gene>
<evidence type="ECO:0000313" key="7">
    <source>
        <dbReference type="Proteomes" id="UP001603857"/>
    </source>
</evidence>
<sequence>MEIGKGTPDDDVRSLRNATFIRLKGEGETMVDYDARLTERNCYIRDNWTNWEEDRTMEIGKGTPDVVAYSIVLCKTSLKELPLDFHRTWTLLPPSHPDFAASAATTFSSWPSSQRTRDIVINRLVGTLSATSVLSNCYNTLSSDESSIVAC</sequence>
<organism evidence="6 7">
    <name type="scientific">Flemingia macrophylla</name>
    <dbReference type="NCBI Taxonomy" id="520843"/>
    <lineage>
        <taxon>Eukaryota</taxon>
        <taxon>Viridiplantae</taxon>
        <taxon>Streptophyta</taxon>
        <taxon>Embryophyta</taxon>
        <taxon>Tracheophyta</taxon>
        <taxon>Spermatophyta</taxon>
        <taxon>Magnoliopsida</taxon>
        <taxon>eudicotyledons</taxon>
        <taxon>Gunneridae</taxon>
        <taxon>Pentapetalae</taxon>
        <taxon>rosids</taxon>
        <taxon>fabids</taxon>
        <taxon>Fabales</taxon>
        <taxon>Fabaceae</taxon>
        <taxon>Papilionoideae</taxon>
        <taxon>50 kb inversion clade</taxon>
        <taxon>NPAAA clade</taxon>
        <taxon>indigoferoid/millettioid clade</taxon>
        <taxon>Phaseoleae</taxon>
        <taxon>Flemingia</taxon>
    </lineage>
</organism>
<evidence type="ECO:0000259" key="5">
    <source>
        <dbReference type="Pfam" id="PF13943"/>
    </source>
</evidence>
<dbReference type="GO" id="GO:0005634">
    <property type="term" value="C:nucleus"/>
    <property type="evidence" value="ECO:0007669"/>
    <property type="project" value="UniProtKB-SubCell"/>
</dbReference>
<keyword evidence="3" id="KW-0963">Cytoplasm</keyword>
<feature type="domain" description="WPP" evidence="5">
    <location>
        <begin position="107"/>
        <end position="150"/>
    </location>
</feature>
<dbReference type="Gene3D" id="1.10.246.200">
    <property type="entry name" value="WPP domain"/>
    <property type="match status" value="1"/>
</dbReference>
<keyword evidence="4" id="KW-0539">Nucleus</keyword>
<evidence type="ECO:0000256" key="1">
    <source>
        <dbReference type="ARBA" id="ARBA00004123"/>
    </source>
</evidence>
<dbReference type="InterPro" id="IPR044692">
    <property type="entry name" value="WPP1/2/3"/>
</dbReference>